<dbReference type="AlphaFoldDB" id="A0A2T7AYY0"/>
<dbReference type="EMBL" id="MSAG01000039">
    <property type="protein sequence ID" value="PUX17882.1"/>
    <property type="molecule type" value="Genomic_DNA"/>
</dbReference>
<gene>
    <name evidence="1" type="ORF">BS411_19970</name>
</gene>
<dbReference type="InterPro" id="IPR010351">
    <property type="entry name" value="DUF943"/>
</dbReference>
<evidence type="ECO:0000313" key="1">
    <source>
        <dbReference type="EMBL" id="PUX17882.1"/>
    </source>
</evidence>
<sequence length="148" mass="17449">MFKKITIIIFLLSISWAGWVLMAPAKIIRVDGNAIYVENLPLTSKGKIKWWKENERRLQEKYNLIKDEENFYVIVMNFDRYESPPTGSNDGSIDDYHCFDDMKEKERCIYNDIALMIHGNIKEKVFYGVDKKTYIETPDGKLTLLERN</sequence>
<dbReference type="OrthoDB" id="5873202at2"/>
<proteinExistence type="predicted"/>
<dbReference type="Pfam" id="PF06092">
    <property type="entry name" value="DUF943"/>
    <property type="match status" value="1"/>
</dbReference>
<organism evidence="1">
    <name type="scientific">Cronobacter turicensis</name>
    <dbReference type="NCBI Taxonomy" id="413502"/>
    <lineage>
        <taxon>Bacteria</taxon>
        <taxon>Pseudomonadati</taxon>
        <taxon>Pseudomonadota</taxon>
        <taxon>Gammaproteobacteria</taxon>
        <taxon>Enterobacterales</taxon>
        <taxon>Enterobacteriaceae</taxon>
        <taxon>Cronobacter</taxon>
    </lineage>
</organism>
<protein>
    <submittedName>
        <fullName evidence="1">DUF943 domain-containing protein</fullName>
    </submittedName>
</protein>
<reference evidence="1" key="1">
    <citation type="submission" date="2016-12" db="EMBL/GenBank/DDBJ databases">
        <title>Analysis of the Molecular Diversity Among Cronobacter Species Isolated from Filth Flies Using a Pan Genomic DNA Microarray.</title>
        <authorList>
            <person name="Pava-Ripoll M."/>
            <person name="Tall B."/>
            <person name="Farber J."/>
            <person name="Fanning S."/>
            <person name="Lehner A."/>
            <person name="Stephan R."/>
            <person name="Pagotto F."/>
            <person name="Iverson C."/>
            <person name="Ziobro G."/>
            <person name="Miller A."/>
            <person name="Pearson R."/>
            <person name="Yan Q."/>
            <person name="Kim M."/>
            <person name="Jeong S."/>
            <person name="Park J."/>
            <person name="Jun S."/>
            <person name="Choi H."/>
            <person name="Chung T."/>
            <person name="Yoo Y."/>
            <person name="Park E."/>
            <person name="Hwang S."/>
            <person name="Lee B."/>
            <person name="Sathyamoorthy V."/>
            <person name="Carter L."/>
            <person name="Mammel M."/>
            <person name="Jackson S."/>
            <person name="Kothary M."/>
            <person name="Patel I."/>
            <person name="Grim C."/>
            <person name="Gopinath G."/>
            <person name="Gangiredla J."/>
            <person name="Chase H."/>
        </authorList>
    </citation>
    <scope>NUCLEOTIDE SEQUENCE [LARGE SCALE GENOMIC DNA]</scope>
    <source>
        <strain evidence="1">MOD1-Sh41s</strain>
    </source>
</reference>
<comment type="caution">
    <text evidence="1">The sequence shown here is derived from an EMBL/GenBank/DDBJ whole genome shotgun (WGS) entry which is preliminary data.</text>
</comment>
<accession>A0A2T7AYY0</accession>
<name>A0A2T7AYY0_9ENTR</name>
<dbReference type="RefSeq" id="WP_032806220.1">
    <property type="nucleotide sequence ID" value="NZ_CP187984.1"/>
</dbReference>